<comment type="similarity">
    <text evidence="1">Belongs to the ABC transporter superfamily.</text>
</comment>
<dbReference type="SUPFAM" id="SSF52540">
    <property type="entry name" value="P-loop containing nucleoside triphosphate hydrolases"/>
    <property type="match status" value="1"/>
</dbReference>
<evidence type="ECO:0000313" key="6">
    <source>
        <dbReference type="EMBL" id="PZF82361.1"/>
    </source>
</evidence>
<keyword evidence="2" id="KW-0813">Transport</keyword>
<evidence type="ECO:0000313" key="7">
    <source>
        <dbReference type="Proteomes" id="UP000248764"/>
    </source>
</evidence>
<dbReference type="GO" id="GO:0055085">
    <property type="term" value="P:transmembrane transport"/>
    <property type="evidence" value="ECO:0007669"/>
    <property type="project" value="UniProtKB-ARBA"/>
</dbReference>
<dbReference type="Pfam" id="PF00005">
    <property type="entry name" value="ABC_tran"/>
    <property type="match status" value="1"/>
</dbReference>
<dbReference type="PROSITE" id="PS00211">
    <property type="entry name" value="ABC_TRANSPORTER_1"/>
    <property type="match status" value="1"/>
</dbReference>
<keyword evidence="7" id="KW-1185">Reference proteome</keyword>
<keyword evidence="3" id="KW-0547">Nucleotide-binding</keyword>
<dbReference type="SMART" id="SM00382">
    <property type="entry name" value="AAA"/>
    <property type="match status" value="1"/>
</dbReference>
<dbReference type="InterPro" id="IPR017871">
    <property type="entry name" value="ABC_transporter-like_CS"/>
</dbReference>
<dbReference type="GO" id="GO:0016887">
    <property type="term" value="F:ATP hydrolysis activity"/>
    <property type="evidence" value="ECO:0007669"/>
    <property type="project" value="InterPro"/>
</dbReference>
<proteinExistence type="inferred from homology"/>
<dbReference type="AlphaFoldDB" id="A0A2W2B4M0"/>
<dbReference type="PROSITE" id="PS50893">
    <property type="entry name" value="ABC_TRANSPORTER_2"/>
    <property type="match status" value="1"/>
</dbReference>
<evidence type="ECO:0000256" key="4">
    <source>
        <dbReference type="ARBA" id="ARBA00022840"/>
    </source>
</evidence>
<organism evidence="6 7">
    <name type="scientific">Jiangella anatolica</name>
    <dbReference type="NCBI Taxonomy" id="2670374"/>
    <lineage>
        <taxon>Bacteria</taxon>
        <taxon>Bacillati</taxon>
        <taxon>Actinomycetota</taxon>
        <taxon>Actinomycetes</taxon>
        <taxon>Jiangellales</taxon>
        <taxon>Jiangellaceae</taxon>
        <taxon>Jiangella</taxon>
    </lineage>
</organism>
<keyword evidence="4 6" id="KW-0067">ATP-binding</keyword>
<dbReference type="GO" id="GO:0005524">
    <property type="term" value="F:ATP binding"/>
    <property type="evidence" value="ECO:0007669"/>
    <property type="project" value="UniProtKB-KW"/>
</dbReference>
<evidence type="ECO:0000256" key="3">
    <source>
        <dbReference type="ARBA" id="ARBA00022741"/>
    </source>
</evidence>
<evidence type="ECO:0000259" key="5">
    <source>
        <dbReference type="PROSITE" id="PS50893"/>
    </source>
</evidence>
<dbReference type="Proteomes" id="UP000248764">
    <property type="component" value="Unassembled WGS sequence"/>
</dbReference>
<sequence length="281" mass="29661">MLGGRGGARAAPRPAGAVVLTVDELTVAYPGTHGHVAVRSASFELRDGHALGLVGESGSGKSTIAKAIVGLAPITSGEVRLDGETVARHGVRPRGLRDRVQYVYQDASASLNPRMRIGETLAETAAIAAGGTLRAQRGRVAELLSVVGLSAAHAERFPHELSGGQRQRVAIARALATRARTLLLDEVTSALDVSVQATVLNLLNRLRRDLRLSLLVISHDLAVVRLLCDDVVVLRPGEICETGPAERVLRSPQHEYTRSLLAAVPTLTRARAAAQADEGDT</sequence>
<dbReference type="InterPro" id="IPR003593">
    <property type="entry name" value="AAA+_ATPase"/>
</dbReference>
<feature type="domain" description="ABC transporter" evidence="5">
    <location>
        <begin position="20"/>
        <end position="261"/>
    </location>
</feature>
<dbReference type="PANTHER" id="PTHR43776">
    <property type="entry name" value="TRANSPORT ATP-BINDING PROTEIN"/>
    <property type="match status" value="1"/>
</dbReference>
<dbReference type="InterPro" id="IPR050319">
    <property type="entry name" value="ABC_transp_ATP-bind"/>
</dbReference>
<gene>
    <name evidence="6" type="ORF">C1I92_17195</name>
</gene>
<dbReference type="InterPro" id="IPR027417">
    <property type="entry name" value="P-loop_NTPase"/>
</dbReference>
<comment type="caution">
    <text evidence="6">The sequence shown here is derived from an EMBL/GenBank/DDBJ whole genome shotgun (WGS) entry which is preliminary data.</text>
</comment>
<dbReference type="InterPro" id="IPR003439">
    <property type="entry name" value="ABC_transporter-like_ATP-bd"/>
</dbReference>
<dbReference type="Gene3D" id="3.40.50.300">
    <property type="entry name" value="P-loop containing nucleotide triphosphate hydrolases"/>
    <property type="match status" value="1"/>
</dbReference>
<accession>A0A2W2B4M0</accession>
<dbReference type="EMBL" id="POTW01000040">
    <property type="protein sequence ID" value="PZF82361.1"/>
    <property type="molecule type" value="Genomic_DNA"/>
</dbReference>
<name>A0A2W2B4M0_9ACTN</name>
<dbReference type="PANTHER" id="PTHR43776:SF7">
    <property type="entry name" value="D,D-DIPEPTIDE TRANSPORT ATP-BINDING PROTEIN DDPF-RELATED"/>
    <property type="match status" value="1"/>
</dbReference>
<dbReference type="CDD" id="cd03257">
    <property type="entry name" value="ABC_NikE_OppD_transporters"/>
    <property type="match status" value="1"/>
</dbReference>
<protein>
    <submittedName>
        <fullName evidence="6">ABC transporter ATP-binding protein</fullName>
    </submittedName>
</protein>
<evidence type="ECO:0000256" key="2">
    <source>
        <dbReference type="ARBA" id="ARBA00022448"/>
    </source>
</evidence>
<evidence type="ECO:0000256" key="1">
    <source>
        <dbReference type="ARBA" id="ARBA00005417"/>
    </source>
</evidence>
<reference evidence="6 7" key="1">
    <citation type="submission" date="2018-01" db="EMBL/GenBank/DDBJ databases">
        <title>Draft genome sequence of Jiangella sp. GTF31.</title>
        <authorList>
            <person name="Sahin N."/>
            <person name="Ay H."/>
            <person name="Saygin H."/>
        </authorList>
    </citation>
    <scope>NUCLEOTIDE SEQUENCE [LARGE SCALE GENOMIC DNA]</scope>
    <source>
        <strain evidence="6 7">GTF31</strain>
    </source>
</reference>